<evidence type="ECO:0000256" key="12">
    <source>
        <dbReference type="ARBA" id="ARBA00023136"/>
    </source>
</evidence>
<evidence type="ECO:0000256" key="5">
    <source>
        <dbReference type="ARBA" id="ARBA00022692"/>
    </source>
</evidence>
<keyword evidence="21" id="KW-1185">Reference proteome</keyword>
<comment type="similarity">
    <text evidence="3 18">Belongs to the FMO family.</text>
</comment>
<dbReference type="AlphaFoldDB" id="A0A8X6PV74"/>
<dbReference type="GO" id="GO:0050661">
    <property type="term" value="F:NADP binding"/>
    <property type="evidence" value="ECO:0007669"/>
    <property type="project" value="InterPro"/>
</dbReference>
<dbReference type="Gene3D" id="3.50.50.60">
    <property type="entry name" value="FAD/NAD(P)-binding domain"/>
    <property type="match status" value="3"/>
</dbReference>
<evidence type="ECO:0000313" key="20">
    <source>
        <dbReference type="EMBL" id="GFT87469.1"/>
    </source>
</evidence>
<keyword evidence="9 19" id="KW-1133">Transmembrane helix</keyword>
<evidence type="ECO:0000256" key="15">
    <source>
        <dbReference type="ARBA" id="ARBA00048041"/>
    </source>
</evidence>
<dbReference type="InterPro" id="IPR000960">
    <property type="entry name" value="Flavin_mOase"/>
</dbReference>
<evidence type="ECO:0000256" key="13">
    <source>
        <dbReference type="ARBA" id="ARBA00045957"/>
    </source>
</evidence>
<feature type="transmembrane region" description="Helical" evidence="19">
    <location>
        <begin position="554"/>
        <end position="572"/>
    </location>
</feature>
<evidence type="ECO:0000256" key="16">
    <source>
        <dbReference type="ARBA" id="ARBA00048088"/>
    </source>
</evidence>
<dbReference type="InterPro" id="IPR002253">
    <property type="entry name" value="Flavin_mOase_1"/>
</dbReference>
<evidence type="ECO:0000256" key="1">
    <source>
        <dbReference type="ARBA" id="ARBA00001974"/>
    </source>
</evidence>
<evidence type="ECO:0000256" key="19">
    <source>
        <dbReference type="SAM" id="Phobius"/>
    </source>
</evidence>
<proteinExistence type="inferred from homology"/>
<accession>A0A8X6PV74</accession>
<comment type="catalytic activity">
    <reaction evidence="14">
        <text>hypotaurine + NADH + O2 + H(+) = taurine + NAD(+) + H2O</text>
        <dbReference type="Rhea" id="RHEA:74111"/>
        <dbReference type="ChEBI" id="CHEBI:15377"/>
        <dbReference type="ChEBI" id="CHEBI:15378"/>
        <dbReference type="ChEBI" id="CHEBI:15379"/>
        <dbReference type="ChEBI" id="CHEBI:57540"/>
        <dbReference type="ChEBI" id="CHEBI:57853"/>
        <dbReference type="ChEBI" id="CHEBI:57945"/>
        <dbReference type="ChEBI" id="CHEBI:507393"/>
        <dbReference type="EC" id="1.14.13.8"/>
    </reaction>
    <physiologicalReaction direction="left-to-right" evidence="14">
        <dbReference type="Rhea" id="RHEA:74112"/>
    </physiologicalReaction>
</comment>
<evidence type="ECO:0000256" key="8">
    <source>
        <dbReference type="ARBA" id="ARBA00022857"/>
    </source>
</evidence>
<comment type="catalytic activity">
    <reaction evidence="16">
        <text>trimethylamine + NADPH + O2 = trimethylamine N-oxide + NADP(+) + H2O</text>
        <dbReference type="Rhea" id="RHEA:31979"/>
        <dbReference type="ChEBI" id="CHEBI:15377"/>
        <dbReference type="ChEBI" id="CHEBI:15379"/>
        <dbReference type="ChEBI" id="CHEBI:15724"/>
        <dbReference type="ChEBI" id="CHEBI:57783"/>
        <dbReference type="ChEBI" id="CHEBI:58349"/>
        <dbReference type="ChEBI" id="CHEBI:58389"/>
        <dbReference type="EC" id="1.14.13.148"/>
    </reaction>
    <physiologicalReaction direction="left-to-right" evidence="16">
        <dbReference type="Rhea" id="RHEA:31980"/>
    </physiologicalReaction>
</comment>
<reference evidence="20" key="1">
    <citation type="submission" date="2020-08" db="EMBL/GenBank/DDBJ databases">
        <title>Multicomponent nature underlies the extraordinary mechanical properties of spider dragline silk.</title>
        <authorList>
            <person name="Kono N."/>
            <person name="Nakamura H."/>
            <person name="Mori M."/>
            <person name="Yoshida Y."/>
            <person name="Ohtoshi R."/>
            <person name="Malay A.D."/>
            <person name="Moran D.A.P."/>
            <person name="Tomita M."/>
            <person name="Numata K."/>
            <person name="Arakawa K."/>
        </authorList>
    </citation>
    <scope>NUCLEOTIDE SEQUENCE</scope>
</reference>
<keyword evidence="6" id="KW-0256">Endoplasmic reticulum</keyword>
<comment type="catalytic activity">
    <reaction evidence="15">
        <text>hypotaurine + NADPH + O2 + H(+) = taurine + NADP(+) + H2O</text>
        <dbReference type="Rhea" id="RHEA:69819"/>
        <dbReference type="ChEBI" id="CHEBI:15377"/>
        <dbReference type="ChEBI" id="CHEBI:15378"/>
        <dbReference type="ChEBI" id="CHEBI:15379"/>
        <dbReference type="ChEBI" id="CHEBI:57783"/>
        <dbReference type="ChEBI" id="CHEBI:57853"/>
        <dbReference type="ChEBI" id="CHEBI:58349"/>
        <dbReference type="ChEBI" id="CHEBI:507393"/>
        <dbReference type="EC" id="1.14.13.8"/>
    </reaction>
    <physiologicalReaction direction="left-to-right" evidence="15">
        <dbReference type="Rhea" id="RHEA:69820"/>
    </physiologicalReaction>
</comment>
<dbReference type="GO" id="GO:0004499">
    <property type="term" value="F:N,N-dimethylaniline monooxygenase activity"/>
    <property type="evidence" value="ECO:0007669"/>
    <property type="project" value="InterPro"/>
</dbReference>
<dbReference type="PRINTS" id="PR01121">
    <property type="entry name" value="FMOXYGENASE1"/>
</dbReference>
<evidence type="ECO:0000256" key="14">
    <source>
        <dbReference type="ARBA" id="ARBA00047338"/>
    </source>
</evidence>
<comment type="caution">
    <text evidence="20">The sequence shown here is derived from an EMBL/GenBank/DDBJ whole genome shotgun (WGS) entry which is preliminary data.</text>
</comment>
<dbReference type="Proteomes" id="UP000887013">
    <property type="component" value="Unassembled WGS sequence"/>
</dbReference>
<evidence type="ECO:0000256" key="6">
    <source>
        <dbReference type="ARBA" id="ARBA00022824"/>
    </source>
</evidence>
<name>A0A8X6PV74_NEPPI</name>
<feature type="transmembrane region" description="Helical" evidence="19">
    <location>
        <begin position="516"/>
        <end position="534"/>
    </location>
</feature>
<feature type="transmembrane region" description="Helical" evidence="19">
    <location>
        <begin position="578"/>
        <end position="596"/>
    </location>
</feature>
<evidence type="ECO:0000256" key="9">
    <source>
        <dbReference type="ARBA" id="ARBA00022989"/>
    </source>
</evidence>
<dbReference type="SUPFAM" id="SSF51905">
    <property type="entry name" value="FAD/NAD(P)-binding domain"/>
    <property type="match status" value="2"/>
</dbReference>
<dbReference type="GO" id="GO:0034899">
    <property type="term" value="F:trimethylamine monooxygenase activity"/>
    <property type="evidence" value="ECO:0007669"/>
    <property type="project" value="UniProtKB-EC"/>
</dbReference>
<evidence type="ECO:0000256" key="3">
    <source>
        <dbReference type="ARBA" id="ARBA00009183"/>
    </source>
</evidence>
<comment type="subcellular location">
    <subcellularLocation>
        <location evidence="2">Endoplasmic reticulum membrane</location>
        <topology evidence="2">Single-pass membrane protein</topology>
    </subcellularLocation>
</comment>
<keyword evidence="11 18" id="KW-0503">Monooxygenase</keyword>
<dbReference type="FunFam" id="3.50.50.60:FF:000159">
    <property type="entry name" value="Dimethylaniline monooxygenase [N-oxide-forming]"/>
    <property type="match status" value="1"/>
</dbReference>
<dbReference type="GO" id="GO:0050660">
    <property type="term" value="F:flavin adenine dinucleotide binding"/>
    <property type="evidence" value="ECO:0007669"/>
    <property type="project" value="InterPro"/>
</dbReference>
<keyword evidence="10 18" id="KW-0560">Oxidoreductase</keyword>
<dbReference type="GO" id="GO:0005789">
    <property type="term" value="C:endoplasmic reticulum membrane"/>
    <property type="evidence" value="ECO:0007669"/>
    <property type="project" value="UniProtKB-SubCell"/>
</dbReference>
<keyword evidence="12 19" id="KW-0472">Membrane</keyword>
<keyword evidence="4 18" id="KW-0285">Flavoprotein</keyword>
<evidence type="ECO:0000256" key="11">
    <source>
        <dbReference type="ARBA" id="ARBA00023033"/>
    </source>
</evidence>
<sequence length="597" mass="67967">MVQKKRIAVIGGGFSGLNSIRALKEEGMEPVCFEKTSNPGGTWCYREQAIYGVPSIMPSTIINHSKEIGALSNFPPKKEYPNYMRHAELYQYFKDIGESCDCFGHMIYNREVISVRRSFDYNETGRWILKIKNTEDGEITTDIFDGVMVSVGHITYPKMCEFPGMDKFKGDIIHSHSLKKVDKFAGKRLCVVGIGCSALDAAVETSTVAKQVYLSTRSGSWIFPRVGPHGVPMDYALLRRYLTTLQEIVPISISSKFIEKLFLSPKFNHDLYNLRPQFPVFCKDPSINDSLPSKLISGSVVLKKNVKYFTENGVMFEGDEKITEIDTVIMATGYEWKFPFLEEDIVTTEKDGRINLYKCMWSPNLKHQSLVIIGFVLPFGPGFPLGEIQCRWVAQVFSGKVKLPNKDIMMKDIINRHKENVKRYRPGEKISVRVDYVPYMDDIASQFGAKPNLLKMLITDPKLFQACFFGPCLSYQYRLQGPHKWREARKAILTAKERMKTPLAGNVDSSSNKHDVHYFTLVILLLFISLLINWKGNSVASYLIALLLPRYMSLRSFFLKYFLALLAMPFLVMCEDLLASYIIVIFVPLILASLSLL</sequence>
<evidence type="ECO:0000256" key="4">
    <source>
        <dbReference type="ARBA" id="ARBA00022630"/>
    </source>
</evidence>
<evidence type="ECO:0000256" key="2">
    <source>
        <dbReference type="ARBA" id="ARBA00004389"/>
    </source>
</evidence>
<comment type="function">
    <text evidence="13">Broad spectrum monooxygenase that catalyzes the oxygenation of a wide variety of nitrogen- and sulfur-containing compounds including xenobiotics. Catalyzes the S-oxygenation of hypotaurine to produce taurine, an organic osmolyte involved in cell volume regulation as well as a variety of cytoprotective and developmental processes. In vitro, catalyzes the N-oxygenation of trimethylamine (TMA) to produce trimethylamine N-oxide (TMAO) and could therefore participate to the detoxification of this compound that is generated by the action of gut microbiota from dietary precursors such as choline, choline containing compounds, betaine or L-carnitine.</text>
</comment>
<evidence type="ECO:0000256" key="7">
    <source>
        <dbReference type="ARBA" id="ARBA00022827"/>
    </source>
</evidence>
<evidence type="ECO:0000256" key="18">
    <source>
        <dbReference type="RuleBase" id="RU361177"/>
    </source>
</evidence>
<dbReference type="InterPro" id="IPR020946">
    <property type="entry name" value="Flavin_mOase-like"/>
</dbReference>
<keyword evidence="7 18" id="KW-0274">FAD</keyword>
<dbReference type="PANTHER" id="PTHR23023">
    <property type="entry name" value="DIMETHYLANILINE MONOOXYGENASE"/>
    <property type="match status" value="1"/>
</dbReference>
<dbReference type="InterPro" id="IPR036188">
    <property type="entry name" value="FAD/NAD-bd_sf"/>
</dbReference>
<gene>
    <name evidence="20" type="primary">FMO5</name>
    <name evidence="20" type="ORF">NPIL_184181</name>
</gene>
<comment type="cofactor">
    <cofactor evidence="1 18">
        <name>FAD</name>
        <dbReference type="ChEBI" id="CHEBI:57692"/>
    </cofactor>
</comment>
<protein>
    <recommendedName>
        <fullName evidence="18">Flavin-containing monooxygenase</fullName>
        <ecNumber evidence="18">1.-.-.-</ecNumber>
    </recommendedName>
</protein>
<evidence type="ECO:0000256" key="10">
    <source>
        <dbReference type="ARBA" id="ARBA00023002"/>
    </source>
</evidence>
<dbReference type="InterPro" id="IPR050346">
    <property type="entry name" value="FMO-like"/>
</dbReference>
<dbReference type="OrthoDB" id="66881at2759"/>
<dbReference type="PRINTS" id="PR00370">
    <property type="entry name" value="FMOXYGENASE"/>
</dbReference>
<dbReference type="PIRSF" id="PIRSF000332">
    <property type="entry name" value="FMO"/>
    <property type="match status" value="1"/>
</dbReference>
<evidence type="ECO:0000313" key="21">
    <source>
        <dbReference type="Proteomes" id="UP000887013"/>
    </source>
</evidence>
<evidence type="ECO:0000256" key="17">
    <source>
        <dbReference type="ARBA" id="ARBA00049443"/>
    </source>
</evidence>
<dbReference type="EMBL" id="BMAW01073356">
    <property type="protein sequence ID" value="GFT87469.1"/>
    <property type="molecule type" value="Genomic_DNA"/>
</dbReference>
<organism evidence="20 21">
    <name type="scientific">Nephila pilipes</name>
    <name type="common">Giant wood spider</name>
    <name type="synonym">Nephila maculata</name>
    <dbReference type="NCBI Taxonomy" id="299642"/>
    <lineage>
        <taxon>Eukaryota</taxon>
        <taxon>Metazoa</taxon>
        <taxon>Ecdysozoa</taxon>
        <taxon>Arthropoda</taxon>
        <taxon>Chelicerata</taxon>
        <taxon>Arachnida</taxon>
        <taxon>Araneae</taxon>
        <taxon>Araneomorphae</taxon>
        <taxon>Entelegynae</taxon>
        <taxon>Araneoidea</taxon>
        <taxon>Nephilidae</taxon>
        <taxon>Nephila</taxon>
    </lineage>
</organism>
<dbReference type="EC" id="1.-.-.-" evidence="18"/>
<keyword evidence="8" id="KW-0521">NADP</keyword>
<comment type="catalytic activity">
    <reaction evidence="17">
        <text>N,N-dimethylaniline + NADPH + O2 + H(+) = N,N-dimethylaniline N-oxide + NADP(+) + H2O</text>
        <dbReference type="Rhea" id="RHEA:24468"/>
        <dbReference type="ChEBI" id="CHEBI:15377"/>
        <dbReference type="ChEBI" id="CHEBI:15378"/>
        <dbReference type="ChEBI" id="CHEBI:15379"/>
        <dbReference type="ChEBI" id="CHEBI:16269"/>
        <dbReference type="ChEBI" id="CHEBI:17735"/>
        <dbReference type="ChEBI" id="CHEBI:57783"/>
        <dbReference type="ChEBI" id="CHEBI:58349"/>
        <dbReference type="EC" id="1.14.13.8"/>
    </reaction>
    <physiologicalReaction direction="left-to-right" evidence="17">
        <dbReference type="Rhea" id="RHEA:24469"/>
    </physiologicalReaction>
</comment>
<keyword evidence="5 19" id="KW-0812">Transmembrane</keyword>
<dbReference type="Pfam" id="PF00743">
    <property type="entry name" value="FMO-like"/>
    <property type="match status" value="1"/>
</dbReference>